<dbReference type="KEGG" id="sesp:BN6_48990"/>
<evidence type="ECO:0000313" key="2">
    <source>
        <dbReference type="EMBL" id="CCH32170.1"/>
    </source>
</evidence>
<keyword evidence="1" id="KW-0812">Transmembrane</keyword>
<proteinExistence type="predicted"/>
<dbReference type="EMBL" id="HE804045">
    <property type="protein sequence ID" value="CCH32170.1"/>
    <property type="molecule type" value="Genomic_DNA"/>
</dbReference>
<dbReference type="Proteomes" id="UP000006281">
    <property type="component" value="Chromosome"/>
</dbReference>
<feature type="transmembrane region" description="Helical" evidence="1">
    <location>
        <begin position="37"/>
        <end position="63"/>
    </location>
</feature>
<keyword evidence="1" id="KW-0472">Membrane</keyword>
<protein>
    <submittedName>
        <fullName evidence="2">Putative secreted protein</fullName>
    </submittedName>
</protein>
<dbReference type="BioCyc" id="SESP1179773:BN6_RS23690-MONOMER"/>
<accession>K0JWH0</accession>
<gene>
    <name evidence="2" type="ordered locus">BN6_48990</name>
</gene>
<sequence length="69" mass="7127">MSFGLRSAEFAQLRLVGVSRRQVLRATGLDIPLALPWGALAAVVVGCVAVLLTTSVLASAVVVRGVEPP</sequence>
<evidence type="ECO:0000256" key="1">
    <source>
        <dbReference type="SAM" id="Phobius"/>
    </source>
</evidence>
<dbReference type="HOGENOM" id="CLU_2773419_0_0_11"/>
<dbReference type="STRING" id="1179773.BN6_48990"/>
<reference evidence="2 3" key="1">
    <citation type="journal article" date="2012" name="BMC Genomics">
        <title>Complete genome sequence of Saccharothrix espanaensis DSM 44229T and comparison to the other completely sequenced Pseudonocardiaceae.</title>
        <authorList>
            <person name="Strobel T."/>
            <person name="Al-Dilaimi A."/>
            <person name="Blom J."/>
            <person name="Gessner A."/>
            <person name="Kalinowski J."/>
            <person name="Luzhetska M."/>
            <person name="Puhler A."/>
            <person name="Szczepanowski R."/>
            <person name="Bechthold A."/>
            <person name="Ruckert C."/>
        </authorList>
    </citation>
    <scope>NUCLEOTIDE SEQUENCE [LARGE SCALE GENOMIC DNA]</scope>
    <source>
        <strain evidence="3">ATCC 51144 / DSM 44229 / JCM 9112 / NBRC 15066 / NRRL 15764</strain>
    </source>
</reference>
<organism evidence="2 3">
    <name type="scientific">Saccharothrix espanaensis (strain ATCC 51144 / DSM 44229 / JCM 9112 / NBRC 15066 / NRRL 15764)</name>
    <dbReference type="NCBI Taxonomy" id="1179773"/>
    <lineage>
        <taxon>Bacteria</taxon>
        <taxon>Bacillati</taxon>
        <taxon>Actinomycetota</taxon>
        <taxon>Actinomycetes</taxon>
        <taxon>Pseudonocardiales</taxon>
        <taxon>Pseudonocardiaceae</taxon>
        <taxon>Saccharothrix</taxon>
    </lineage>
</organism>
<name>K0JWH0_SACES</name>
<keyword evidence="1" id="KW-1133">Transmembrane helix</keyword>
<dbReference type="PATRIC" id="fig|1179773.3.peg.4914"/>
<dbReference type="AlphaFoldDB" id="K0JWH0"/>
<keyword evidence="3" id="KW-1185">Reference proteome</keyword>
<dbReference type="RefSeq" id="WP_015102282.1">
    <property type="nucleotide sequence ID" value="NC_019673.1"/>
</dbReference>
<evidence type="ECO:0000313" key="3">
    <source>
        <dbReference type="Proteomes" id="UP000006281"/>
    </source>
</evidence>